<comment type="similarity">
    <text evidence="2 7">Belongs to the ExbD/TolR family.</text>
</comment>
<evidence type="ECO:0000256" key="8">
    <source>
        <dbReference type="SAM" id="Phobius"/>
    </source>
</evidence>
<name>A0ABQ0AB41_9GAMM</name>
<feature type="transmembrane region" description="Helical" evidence="8">
    <location>
        <begin position="21"/>
        <end position="39"/>
    </location>
</feature>
<keyword evidence="7" id="KW-0653">Protein transport</keyword>
<organism evidence="9 10">
    <name type="scientific">Sessilibacter corallicola</name>
    <dbReference type="NCBI Taxonomy" id="2904075"/>
    <lineage>
        <taxon>Bacteria</taxon>
        <taxon>Pseudomonadati</taxon>
        <taxon>Pseudomonadota</taxon>
        <taxon>Gammaproteobacteria</taxon>
        <taxon>Cellvibrionales</taxon>
        <taxon>Cellvibrionaceae</taxon>
        <taxon>Sessilibacter</taxon>
    </lineage>
</organism>
<dbReference type="PANTHER" id="PTHR30558">
    <property type="entry name" value="EXBD MEMBRANE COMPONENT OF PMF-DRIVEN MACROMOLECULE IMPORT SYSTEM"/>
    <property type="match status" value="1"/>
</dbReference>
<keyword evidence="5 8" id="KW-1133">Transmembrane helix</keyword>
<dbReference type="PANTHER" id="PTHR30558:SF13">
    <property type="entry name" value="BIOPOLYMER TRANSPORT PROTEIN EXBD2"/>
    <property type="match status" value="1"/>
</dbReference>
<evidence type="ECO:0000256" key="3">
    <source>
        <dbReference type="ARBA" id="ARBA00022475"/>
    </source>
</evidence>
<proteinExistence type="inferred from homology"/>
<evidence type="ECO:0000256" key="5">
    <source>
        <dbReference type="ARBA" id="ARBA00022989"/>
    </source>
</evidence>
<dbReference type="Pfam" id="PF02472">
    <property type="entry name" value="ExbD"/>
    <property type="match status" value="1"/>
</dbReference>
<comment type="subcellular location">
    <subcellularLocation>
        <location evidence="1">Cell membrane</location>
        <topology evidence="1">Single-pass membrane protein</topology>
    </subcellularLocation>
    <subcellularLocation>
        <location evidence="7">Cell membrane</location>
        <topology evidence="7">Single-pass type II membrane protein</topology>
    </subcellularLocation>
</comment>
<reference evidence="9 10" key="1">
    <citation type="submission" date="2024-04" db="EMBL/GenBank/DDBJ databases">
        <title>Draft genome sequence of Sessilibacter corallicola NBRC 116591.</title>
        <authorList>
            <person name="Miyakawa T."/>
            <person name="Kusuya Y."/>
            <person name="Miura T."/>
        </authorList>
    </citation>
    <scope>NUCLEOTIDE SEQUENCE [LARGE SCALE GENOMIC DNA]</scope>
    <source>
        <strain evidence="9 10">KU-00831-HH</strain>
    </source>
</reference>
<keyword evidence="7" id="KW-0813">Transport</keyword>
<accession>A0ABQ0AB41</accession>
<dbReference type="Proteomes" id="UP001465153">
    <property type="component" value="Unassembled WGS sequence"/>
</dbReference>
<evidence type="ECO:0000256" key="7">
    <source>
        <dbReference type="RuleBase" id="RU003879"/>
    </source>
</evidence>
<evidence type="ECO:0000256" key="6">
    <source>
        <dbReference type="ARBA" id="ARBA00023136"/>
    </source>
</evidence>
<dbReference type="InterPro" id="IPR003400">
    <property type="entry name" value="ExbD"/>
</dbReference>
<dbReference type="EMBL" id="BAABWN010000008">
    <property type="protein sequence ID" value="GAA6168825.1"/>
    <property type="molecule type" value="Genomic_DNA"/>
</dbReference>
<keyword evidence="6 8" id="KW-0472">Membrane</keyword>
<evidence type="ECO:0000256" key="4">
    <source>
        <dbReference type="ARBA" id="ARBA00022692"/>
    </source>
</evidence>
<evidence type="ECO:0000256" key="1">
    <source>
        <dbReference type="ARBA" id="ARBA00004162"/>
    </source>
</evidence>
<evidence type="ECO:0000313" key="10">
    <source>
        <dbReference type="Proteomes" id="UP001465153"/>
    </source>
</evidence>
<keyword evidence="10" id="KW-1185">Reference proteome</keyword>
<evidence type="ECO:0000256" key="2">
    <source>
        <dbReference type="ARBA" id="ARBA00005811"/>
    </source>
</evidence>
<sequence>MSRRRRRGDAEDKADIDLTPMLDVVFIMLIFFIVTASFIKEVGLNINIPDLPDEPPPVDPDGPKNILVEVTSANEIMMEGRRVDIRSVRSVIERQFAENPEAVVIVKADAKSEAGTYVAIADAAKSAKVPQVTLVPDGIDN</sequence>
<evidence type="ECO:0000313" key="9">
    <source>
        <dbReference type="EMBL" id="GAA6168825.1"/>
    </source>
</evidence>
<dbReference type="RefSeq" id="WP_233088340.1">
    <property type="nucleotide sequence ID" value="NZ_BAABWN010000008.1"/>
</dbReference>
<keyword evidence="3" id="KW-1003">Cell membrane</keyword>
<keyword evidence="4 7" id="KW-0812">Transmembrane</keyword>
<dbReference type="Gene3D" id="3.30.420.270">
    <property type="match status" value="1"/>
</dbReference>
<protein>
    <submittedName>
        <fullName evidence="9">Biopolymer transporter ExbD</fullName>
    </submittedName>
</protein>
<gene>
    <name evidence="9" type="ORF">NBRC116591_26360</name>
</gene>
<comment type="caution">
    <text evidence="9">The sequence shown here is derived from an EMBL/GenBank/DDBJ whole genome shotgun (WGS) entry which is preliminary data.</text>
</comment>